<protein>
    <submittedName>
        <fullName evidence="1">Uncharacterized protein</fullName>
    </submittedName>
</protein>
<sequence>MSVRHGNSDTSAWLDLAKTTPARKTSSSSLSSTLSRLTSRLTISQTIRWTPASRINHDTHEGRTEFYNQVCHKLLKTSRSVWR</sequence>
<comment type="caution">
    <text evidence="1">The sequence shown here is derived from an EMBL/GenBank/DDBJ whole genome shotgun (WGS) entry which is preliminary data.</text>
</comment>
<dbReference type="Proteomes" id="UP001196413">
    <property type="component" value="Unassembled WGS sequence"/>
</dbReference>
<dbReference type="AlphaFoldDB" id="A0AAD5M3G3"/>
<organism evidence="1 2">
    <name type="scientific">Parelaphostrongylus tenuis</name>
    <name type="common">Meningeal worm</name>
    <dbReference type="NCBI Taxonomy" id="148309"/>
    <lineage>
        <taxon>Eukaryota</taxon>
        <taxon>Metazoa</taxon>
        <taxon>Ecdysozoa</taxon>
        <taxon>Nematoda</taxon>
        <taxon>Chromadorea</taxon>
        <taxon>Rhabditida</taxon>
        <taxon>Rhabditina</taxon>
        <taxon>Rhabditomorpha</taxon>
        <taxon>Strongyloidea</taxon>
        <taxon>Metastrongylidae</taxon>
        <taxon>Parelaphostrongylus</taxon>
    </lineage>
</organism>
<proteinExistence type="predicted"/>
<dbReference type="EMBL" id="JAHQIW010000623">
    <property type="protein sequence ID" value="KAJ1349203.1"/>
    <property type="molecule type" value="Genomic_DNA"/>
</dbReference>
<gene>
    <name evidence="1" type="ORF">KIN20_004673</name>
</gene>
<keyword evidence="2" id="KW-1185">Reference proteome</keyword>
<evidence type="ECO:0000313" key="2">
    <source>
        <dbReference type="Proteomes" id="UP001196413"/>
    </source>
</evidence>
<reference evidence="1" key="1">
    <citation type="submission" date="2021-06" db="EMBL/GenBank/DDBJ databases">
        <title>Parelaphostrongylus tenuis whole genome reference sequence.</title>
        <authorList>
            <person name="Garwood T.J."/>
            <person name="Larsen P.A."/>
            <person name="Fountain-Jones N.M."/>
            <person name="Garbe J.R."/>
            <person name="Macchietto M.G."/>
            <person name="Kania S.A."/>
            <person name="Gerhold R.W."/>
            <person name="Richards J.E."/>
            <person name="Wolf T.M."/>
        </authorList>
    </citation>
    <scope>NUCLEOTIDE SEQUENCE</scope>
    <source>
        <strain evidence="1">MNPRO001-30</strain>
        <tissue evidence="1">Meninges</tissue>
    </source>
</reference>
<accession>A0AAD5M3G3</accession>
<evidence type="ECO:0000313" key="1">
    <source>
        <dbReference type="EMBL" id="KAJ1349203.1"/>
    </source>
</evidence>
<name>A0AAD5M3G3_PARTN</name>